<dbReference type="Pfam" id="PF12449">
    <property type="entry name" value="DUF3684"/>
    <property type="match status" value="1"/>
</dbReference>
<feature type="region of interest" description="Disordered" evidence="1">
    <location>
        <begin position="1910"/>
        <end position="1934"/>
    </location>
</feature>
<feature type="region of interest" description="Disordered" evidence="1">
    <location>
        <begin position="1776"/>
        <end position="1795"/>
    </location>
</feature>
<evidence type="ECO:0000313" key="2">
    <source>
        <dbReference type="EMBL" id="OMH83209.1"/>
    </source>
</evidence>
<organism evidence="2 3">
    <name type="scientific">Zancudomyces culisetae</name>
    <name type="common">Gut fungus</name>
    <name type="synonym">Smittium culisetae</name>
    <dbReference type="NCBI Taxonomy" id="1213189"/>
    <lineage>
        <taxon>Eukaryota</taxon>
        <taxon>Fungi</taxon>
        <taxon>Fungi incertae sedis</taxon>
        <taxon>Zoopagomycota</taxon>
        <taxon>Kickxellomycotina</taxon>
        <taxon>Harpellomycetes</taxon>
        <taxon>Harpellales</taxon>
        <taxon>Legeriomycetaceae</taxon>
        <taxon>Zancudomyces</taxon>
    </lineage>
</organism>
<dbReference type="EMBL" id="LSSK01000477">
    <property type="protein sequence ID" value="OMH83209.1"/>
    <property type="molecule type" value="Genomic_DNA"/>
</dbReference>
<comment type="caution">
    <text evidence="2">The sequence shown here is derived from an EMBL/GenBank/DDBJ whole genome shotgun (WGS) entry which is preliminary data.</text>
</comment>
<evidence type="ECO:0000256" key="1">
    <source>
        <dbReference type="SAM" id="MobiDB-lite"/>
    </source>
</evidence>
<dbReference type="Gene3D" id="3.30.565.10">
    <property type="entry name" value="Histidine kinase-like ATPase, C-terminal domain"/>
    <property type="match status" value="1"/>
</dbReference>
<sequence length="2175" mass="245748">MNASNLNKFREQVLADDTLEEKVEVNQRHLIDKILARLVFEAPNSSSGADFATMSFVVEYMYMYAVDTYFTNVINQLEKKNNYRYSAEFTIYRELLQNANDAEASEVKIIFHTKNNGEDSISEYSDAEEVIDTAVDETQDQGPEVMGLEGIYKTAAEKKTKLNEQYISVSVCNNGRSFSSEDWKRLKKIAEGNPDEQKIGFFGVGFYSLFSICEEPFVISGEDCMAFYWKGDQLYTKKGKMDENTKDKDWTWFLMQLREEDKVVPDVKEFGRFLATAIAFTRFLKTVKVYIDDSEIFRINKTEVRVETQGLSIETGLFGIKRGKYKLESPRNIFGISRIEKREVEIQCQYVEIKVEERFVEEIGKMVGGMIRGGLEGAALSRGTSYFEKKITNFFSGWSSMFKKEAESVHEERAESQQLRTGMGNDEVKDTKTSTGASANNADKNGGQKFEYVCKEEKIRLKIAEVYINVNVDKKMEEQMERSTKKKPPKTTTMSIIWTGHKERKEAELQVKNTGSESKKQSNLEVLGQLEAYPQQGSVFIGFATHQTTGCSAHMAAALIPTVERESIDFVDPALAQWNQELITIFGISMRILYDAEIESFSGYFDKAGDNKSIGDMLRDEESMEIFRSSAQAMRFFTPQHSVPSTIPGQLLRHVFFMCTKEPITILTTAGPLPAPKARLYVPFRGQRSASEMRKEWIGKATDHPMLLDTLSRLPLVTPENYEDGTEMLSMLIEAGQIVPLEISDVILELRRREALDCKQVTGILQWMLTQSGASRSERRSLVDNIRVKVNAYDYGHKKTGMRKATQTTTESVDDTCVEWPTFVIRLGHMHYFYNSKHMPVFDIPELSSLGAETVKRVIGRPQSELPVPEETLPLAISNNFTNSKLEEIFEGHWNGVRNGIEELPVSKWLKHIVLNSKVMYGLTQSAGSGPQSYPTAFQILATLSKNWTRVGSEQKAVIISMLDRVPIIPTVNGLKPPQEAYFPSANLFSDVAIITSQVTNGIKEQLLRELGVKKHVELQQIFDRLETDLKWDYVQLIKYLTGIYKNLSHTEIVKLKTAHIFPGALLQEGSTSGQPTVRNYCANKLLFPNEKLAKLGFVVLHWDPPYKNLEYTSEWDFMSSLGMMKHPEQLSLLQIAASAPIVTSVVDNIKDSFIIETTLFDREIDVDSTNKRVLALSYLLDNFDSVEEKYSKAKYHEIAFLPAINCRKVMNESHDGGFVYKYSVQLKSPDQCYSDPACGVFGYSVLDKKYRRYSERLGVKREPKARELAKKLCETKLDTFEEAQMVFGYLSSRLSDFSDHELKVLKTTKIVPIFSGDTNKDKESNKIQLAKHYISPNSCYFSIKNVELGTTKSGQKQLFQTIDFGQKANLFLRSCGVKDEPNPADLANKMMGDENTQGDISGPRGFLDEIGGSYDEYFRMIKYLAGYSMELKENYPHLWRRMRSVPWLICTQYKHQNQQKDLGKEKESIEDDQSSTNNRLEYELGSVSDTVLVDDTFLAQQLNPKCCPRDPVLEQFYEKLGCSWLRKTVQITNIPTGDPEITEDSEKLETLIKTRAALLLYEFSKDRVTKRGVDWLRNCLSVRQVDRIQCQYLYKISKTRYTSYTTACCSTLSVSSMPSSSSYSSSNRQDNRNRYTNSNNNSSIFGSIYSAYIQAVKDDVCILIAPISANSAPVDTNSDGFWDPFDIGLAIGTLTLKTCKLNDALLISTLLTSSLENLRRKGFPVDRLLYRNTSIEPDLIIHPPSKQNITDSRPNKPINPPPTSTGTMQAVDIKKSAQEADPVSSPPPYRPPEYASKGEVVISLQARLEAKYPSHTKEHLKKVVTQVTNKYKDEKQLSNGSVDFEDLVRQCEQIINTEQQPRQKPANNPLSTLLNTAGLQRTLNEAVKSTPAISGIDGKTMVKHQNSRDVGIHSNPSASGSSGGNGSGSGFDSKLLRNSLSKLFGANFDNNTNRGRASSLNKPNTPPISTELPSEFPLNPPQQQQKQQTYSSAMDKRYDNLGNNNNNNGLLLPSQVTPENLEANFGCSPLSSQTLKYYSQVNGLDVYLDSTASTSNTTPPISQQNLANLPKFSKLLILLADKVFGMQDKTTMHIFIAEDANVIAFNRARVLFFNLSFYTRLGHASDSNRLSALSFWFVTTCHELAHHFTTNHDQVHAYYSEKFAELYMPKLLEL</sequence>
<dbReference type="PANTHER" id="PTHR47839:SF1">
    <property type="entry name" value="DOMAIN PROTEIN, PUTATIVE (AFU_ORTHOLOGUE AFUA_6G04830)-RELATED"/>
    <property type="match status" value="1"/>
</dbReference>
<dbReference type="NCBIfam" id="NF047352">
    <property type="entry name" value="P_loop_sacsin"/>
    <property type="match status" value="1"/>
</dbReference>
<feature type="region of interest" description="Disordered" evidence="1">
    <location>
        <begin position="1947"/>
        <end position="2003"/>
    </location>
</feature>
<dbReference type="PANTHER" id="PTHR47839">
    <property type="entry name" value="DOMAIN PROTEIN, PUTATIVE (AFU_ORTHOLOGUE AFUA_6G04830)-RELATED"/>
    <property type="match status" value="1"/>
</dbReference>
<feature type="compositionally biased region" description="Polar residues" evidence="1">
    <location>
        <begin position="1949"/>
        <end position="1973"/>
    </location>
</feature>
<reference evidence="3" key="1">
    <citation type="submission" date="2017-01" db="EMBL/GenBank/DDBJ databases">
        <authorList>
            <person name="Wang Y."/>
            <person name="White M."/>
            <person name="Kvist S."/>
            <person name="Moncalvo J.-M."/>
        </authorList>
    </citation>
    <scope>NUCLEOTIDE SEQUENCE [LARGE SCALE GENOMIC DNA]</scope>
    <source>
        <strain evidence="3">COL-18-3</strain>
    </source>
</reference>
<protein>
    <recommendedName>
        <fullName evidence="4">Sacsin</fullName>
    </recommendedName>
</protein>
<name>A0A1R1PQI7_ZANCU</name>
<accession>A0A1R1PQI7</accession>
<feature type="region of interest" description="Disordered" evidence="1">
    <location>
        <begin position="1741"/>
        <end position="1769"/>
    </location>
</feature>
<feature type="compositionally biased region" description="Polar residues" evidence="1">
    <location>
        <begin position="433"/>
        <end position="443"/>
    </location>
</feature>
<evidence type="ECO:0008006" key="4">
    <source>
        <dbReference type="Google" id="ProtNLM"/>
    </source>
</evidence>
<dbReference type="Proteomes" id="UP000188320">
    <property type="component" value="Unassembled WGS sequence"/>
</dbReference>
<feature type="region of interest" description="Disordered" evidence="1">
    <location>
        <begin position="1614"/>
        <end position="1639"/>
    </location>
</feature>
<evidence type="ECO:0000313" key="3">
    <source>
        <dbReference type="Proteomes" id="UP000188320"/>
    </source>
</evidence>
<dbReference type="InterPro" id="IPR036890">
    <property type="entry name" value="HATPase_C_sf"/>
</dbReference>
<gene>
    <name evidence="2" type="ORF">AX774_g3284</name>
</gene>
<dbReference type="SUPFAM" id="SSF55874">
    <property type="entry name" value="ATPase domain of HSP90 chaperone/DNA topoisomerase II/histidine kinase"/>
    <property type="match status" value="1"/>
</dbReference>
<feature type="region of interest" description="Disordered" evidence="1">
    <location>
        <begin position="409"/>
        <end position="446"/>
    </location>
</feature>
<feature type="compositionally biased region" description="Low complexity" evidence="1">
    <location>
        <begin position="1614"/>
        <end position="1627"/>
    </location>
</feature>
<dbReference type="InterPro" id="IPR022155">
    <property type="entry name" value="DUF3684"/>
</dbReference>
<keyword evidence="3" id="KW-1185">Reference proteome</keyword>
<dbReference type="OrthoDB" id="10031156at2759"/>
<proteinExistence type="predicted"/>